<dbReference type="KEGG" id="btrm:SAMEA390648702807"/>
<evidence type="ECO:0000256" key="4">
    <source>
        <dbReference type="ARBA" id="ARBA00023163"/>
    </source>
</evidence>
<dbReference type="InterPro" id="IPR036388">
    <property type="entry name" value="WH-like_DNA-bd_sf"/>
</dbReference>
<dbReference type="eggNOG" id="COG1595">
    <property type="taxonomic scope" value="Bacteria"/>
</dbReference>
<dbReference type="SUPFAM" id="SSF88946">
    <property type="entry name" value="Sigma2 domain of RNA polymerase sigma factors"/>
    <property type="match status" value="1"/>
</dbReference>
<evidence type="ECO:0000256" key="1">
    <source>
        <dbReference type="ARBA" id="ARBA00010641"/>
    </source>
</evidence>
<dbReference type="OrthoDB" id="8536462at2"/>
<dbReference type="GeneID" id="56589939"/>
<keyword evidence="3" id="KW-0731">Sigma factor</keyword>
<dbReference type="PANTHER" id="PTHR43133:SF63">
    <property type="entry name" value="RNA POLYMERASE SIGMA FACTOR FECI-RELATED"/>
    <property type="match status" value="1"/>
</dbReference>
<dbReference type="InterPro" id="IPR039425">
    <property type="entry name" value="RNA_pol_sigma-70-like"/>
</dbReference>
<dbReference type="NCBIfam" id="TIGR02937">
    <property type="entry name" value="sigma70-ECF"/>
    <property type="match status" value="1"/>
</dbReference>
<dbReference type="InterPro" id="IPR014284">
    <property type="entry name" value="RNA_pol_sigma-70_dom"/>
</dbReference>
<organism evidence="7 8">
    <name type="scientific">Bordetella trematum</name>
    <dbReference type="NCBI Taxonomy" id="123899"/>
    <lineage>
        <taxon>Bacteria</taxon>
        <taxon>Pseudomonadati</taxon>
        <taxon>Pseudomonadota</taxon>
        <taxon>Betaproteobacteria</taxon>
        <taxon>Burkholderiales</taxon>
        <taxon>Alcaligenaceae</taxon>
        <taxon>Bordetella</taxon>
    </lineage>
</organism>
<dbReference type="PANTHER" id="PTHR43133">
    <property type="entry name" value="RNA POLYMERASE ECF-TYPE SIGMA FACTO"/>
    <property type="match status" value="1"/>
</dbReference>
<dbReference type="GO" id="GO:0003677">
    <property type="term" value="F:DNA binding"/>
    <property type="evidence" value="ECO:0007669"/>
    <property type="project" value="InterPro"/>
</dbReference>
<comment type="similarity">
    <text evidence="1">Belongs to the sigma-70 factor family. ECF subfamily.</text>
</comment>
<protein>
    <submittedName>
        <fullName evidence="7">RNA polymerase sigma factor</fullName>
    </submittedName>
</protein>
<sequence>MNASDYPSPPGLATLYGEHHSWLQGWLRRRLGNAADAADLAQDAFVRLLLKPRPFGSRPQARTYLRAMAGGLCIDLWRRRQIEQAWLETLAAQPPVHAPSAEHQSMVLQALHDIDRRLGALPVKAAHAFVMAVGCDMSDKEVAAELSVSTRMVRKYVAQAMLHCLTHLE</sequence>
<keyword evidence="2" id="KW-0805">Transcription regulation</keyword>
<reference evidence="7 8" key="1">
    <citation type="submission" date="2016-04" db="EMBL/GenBank/DDBJ databases">
        <authorList>
            <consortium name="Pathogen Informatics"/>
        </authorList>
    </citation>
    <scope>NUCLEOTIDE SEQUENCE [LARGE SCALE GENOMIC DNA]</scope>
    <source>
        <strain evidence="7 8">H044680328</strain>
    </source>
</reference>
<dbReference type="EMBL" id="LT546645">
    <property type="protein sequence ID" value="SAI71518.1"/>
    <property type="molecule type" value="Genomic_DNA"/>
</dbReference>
<dbReference type="InterPro" id="IPR007627">
    <property type="entry name" value="RNA_pol_sigma70_r2"/>
</dbReference>
<dbReference type="AlphaFoldDB" id="A0A157SM19"/>
<dbReference type="InterPro" id="IPR013324">
    <property type="entry name" value="RNA_pol_sigma_r3/r4-like"/>
</dbReference>
<dbReference type="RefSeq" id="WP_033533993.1">
    <property type="nucleotide sequence ID" value="NZ_CP016340.1"/>
</dbReference>
<dbReference type="PATRIC" id="fig|123899.6.peg.2794"/>
<proteinExistence type="inferred from homology"/>
<dbReference type="Gene3D" id="1.10.10.10">
    <property type="entry name" value="Winged helix-like DNA-binding domain superfamily/Winged helix DNA-binding domain"/>
    <property type="match status" value="1"/>
</dbReference>
<gene>
    <name evidence="7" type="primary">fecI_2</name>
    <name evidence="7" type="ORF">SAMEA3906487_02807</name>
</gene>
<evidence type="ECO:0000256" key="3">
    <source>
        <dbReference type="ARBA" id="ARBA00023082"/>
    </source>
</evidence>
<evidence type="ECO:0000259" key="5">
    <source>
        <dbReference type="Pfam" id="PF04542"/>
    </source>
</evidence>
<feature type="domain" description="RNA polymerase sigma factor 70 region 4 type 2" evidence="6">
    <location>
        <begin position="113"/>
        <end position="164"/>
    </location>
</feature>
<dbReference type="SUPFAM" id="SSF88659">
    <property type="entry name" value="Sigma3 and sigma4 domains of RNA polymerase sigma factors"/>
    <property type="match status" value="1"/>
</dbReference>
<dbReference type="STRING" id="123899.SAMEA3906487_02807"/>
<feature type="domain" description="RNA polymerase sigma-70 region 2" evidence="5">
    <location>
        <begin position="15"/>
        <end position="81"/>
    </location>
</feature>
<dbReference type="GO" id="GO:0016987">
    <property type="term" value="F:sigma factor activity"/>
    <property type="evidence" value="ECO:0007669"/>
    <property type="project" value="UniProtKB-KW"/>
</dbReference>
<dbReference type="Pfam" id="PF04542">
    <property type="entry name" value="Sigma70_r2"/>
    <property type="match status" value="1"/>
</dbReference>
<dbReference type="Gene3D" id="1.10.1740.10">
    <property type="match status" value="1"/>
</dbReference>
<evidence type="ECO:0000313" key="8">
    <source>
        <dbReference type="Proteomes" id="UP000076825"/>
    </source>
</evidence>
<keyword evidence="8" id="KW-1185">Reference proteome</keyword>
<evidence type="ECO:0000313" key="7">
    <source>
        <dbReference type="EMBL" id="SAI71518.1"/>
    </source>
</evidence>
<keyword evidence="4" id="KW-0804">Transcription</keyword>
<evidence type="ECO:0000256" key="2">
    <source>
        <dbReference type="ARBA" id="ARBA00023015"/>
    </source>
</evidence>
<dbReference type="InterPro" id="IPR013249">
    <property type="entry name" value="RNA_pol_sigma70_r4_t2"/>
</dbReference>
<accession>A0A157SM19</accession>
<dbReference type="GO" id="GO:0006352">
    <property type="term" value="P:DNA-templated transcription initiation"/>
    <property type="evidence" value="ECO:0007669"/>
    <property type="project" value="InterPro"/>
</dbReference>
<dbReference type="InterPro" id="IPR013325">
    <property type="entry name" value="RNA_pol_sigma_r2"/>
</dbReference>
<dbReference type="Pfam" id="PF08281">
    <property type="entry name" value="Sigma70_r4_2"/>
    <property type="match status" value="1"/>
</dbReference>
<dbReference type="Proteomes" id="UP000076825">
    <property type="component" value="Chromosome 1"/>
</dbReference>
<evidence type="ECO:0000259" key="6">
    <source>
        <dbReference type="Pfam" id="PF08281"/>
    </source>
</evidence>
<name>A0A157SM19_9BORD</name>